<dbReference type="GO" id="GO:0009897">
    <property type="term" value="C:external side of plasma membrane"/>
    <property type="evidence" value="ECO:0007669"/>
    <property type="project" value="TreeGrafter"/>
</dbReference>
<evidence type="ECO:0000256" key="1">
    <source>
        <dbReference type="ARBA" id="ARBA00001947"/>
    </source>
</evidence>
<dbReference type="GO" id="GO:0046872">
    <property type="term" value="F:metal ion binding"/>
    <property type="evidence" value="ECO:0007669"/>
    <property type="project" value="UniProtKB-KW"/>
</dbReference>
<evidence type="ECO:0000313" key="9">
    <source>
        <dbReference type="Proteomes" id="UP000008909"/>
    </source>
</evidence>
<evidence type="ECO:0000256" key="5">
    <source>
        <dbReference type="ARBA" id="ARBA00022801"/>
    </source>
</evidence>
<dbReference type="AlphaFoldDB" id="G7YLP4"/>
<gene>
    <name evidence="8" type="ORF">CLF_111480</name>
</gene>
<dbReference type="Gene3D" id="3.20.20.140">
    <property type="entry name" value="Metal-dependent hydrolases"/>
    <property type="match status" value="2"/>
</dbReference>
<proteinExistence type="inferred from homology"/>
<dbReference type="GO" id="GO:0006154">
    <property type="term" value="P:adenosine catabolic process"/>
    <property type="evidence" value="ECO:0007669"/>
    <property type="project" value="TreeGrafter"/>
</dbReference>
<dbReference type="GO" id="GO:0046103">
    <property type="term" value="P:inosine biosynthetic process"/>
    <property type="evidence" value="ECO:0007669"/>
    <property type="project" value="TreeGrafter"/>
</dbReference>
<dbReference type="PANTHER" id="PTHR11409:SF43">
    <property type="entry name" value="ADENOSINE DEAMINASE"/>
    <property type="match status" value="1"/>
</dbReference>
<comment type="cofactor">
    <cofactor evidence="1">
        <name>Zn(2+)</name>
        <dbReference type="ChEBI" id="CHEBI:29105"/>
    </cofactor>
</comment>
<dbReference type="EMBL" id="DF143625">
    <property type="protein sequence ID" value="GAA53875.1"/>
    <property type="molecule type" value="Genomic_DNA"/>
</dbReference>
<dbReference type="GO" id="GO:0004000">
    <property type="term" value="F:adenosine deaminase activity"/>
    <property type="evidence" value="ECO:0007669"/>
    <property type="project" value="UniProtKB-ARBA"/>
</dbReference>
<keyword evidence="5" id="KW-0378">Hydrolase</keyword>
<sequence>MNFGAGQKGIDLHLHLYGAVRPRTLFELAHSRNIPIPYTTPEELEQALLPTKPYKLANFLKGFYLLLPILAGDKEAIARITSECIEDCARLGGLCYVELRFSPCFFAGPNLNVDAVMQTIVETSDDSTWDTVGMPVEIVTVFEKAKELGIHRTVHAGENSPAEAVLEAVEKLHAERIGHGYAIVNNPEIYEMVLKKRIHLETCPTCSWLTGAVNSILLENHPICQFAADGIDFSINTDAPRMVNKWIGEELKFCQETLGLTETELEQCKRNAAKAAFLETEEAKQALLNHLFS</sequence>
<dbReference type="Proteomes" id="UP000008909">
    <property type="component" value="Unassembled WGS sequence"/>
</dbReference>
<dbReference type="GO" id="GO:0060169">
    <property type="term" value="P:negative regulation of adenosine receptor signaling pathway"/>
    <property type="evidence" value="ECO:0007669"/>
    <property type="project" value="TreeGrafter"/>
</dbReference>
<name>G7YLP4_CLOSI</name>
<organism evidence="8 9">
    <name type="scientific">Clonorchis sinensis</name>
    <name type="common">Chinese liver fluke</name>
    <dbReference type="NCBI Taxonomy" id="79923"/>
    <lineage>
        <taxon>Eukaryota</taxon>
        <taxon>Metazoa</taxon>
        <taxon>Spiralia</taxon>
        <taxon>Lophotrochozoa</taxon>
        <taxon>Platyhelminthes</taxon>
        <taxon>Trematoda</taxon>
        <taxon>Digenea</taxon>
        <taxon>Opisthorchiida</taxon>
        <taxon>Opisthorchiata</taxon>
        <taxon>Opisthorchiidae</taxon>
        <taxon>Clonorchis</taxon>
    </lineage>
</organism>
<dbReference type="Pfam" id="PF00962">
    <property type="entry name" value="A_deaminase"/>
    <property type="match status" value="2"/>
</dbReference>
<dbReference type="InterPro" id="IPR001365">
    <property type="entry name" value="A_deaminase_dom"/>
</dbReference>
<evidence type="ECO:0000256" key="4">
    <source>
        <dbReference type="ARBA" id="ARBA00022723"/>
    </source>
</evidence>
<evidence type="ECO:0000256" key="2">
    <source>
        <dbReference type="ARBA" id="ARBA00006676"/>
    </source>
</evidence>
<dbReference type="PANTHER" id="PTHR11409">
    <property type="entry name" value="ADENOSINE DEAMINASE"/>
    <property type="match status" value="1"/>
</dbReference>
<comment type="similarity">
    <text evidence="2">Belongs to the metallo-dependent hydrolases superfamily. Adenosine and AMP deaminases family.</text>
</comment>
<keyword evidence="6" id="KW-0862">Zinc</keyword>
<dbReference type="SUPFAM" id="SSF51556">
    <property type="entry name" value="Metallo-dependent hydrolases"/>
    <property type="match status" value="1"/>
</dbReference>
<dbReference type="InterPro" id="IPR032466">
    <property type="entry name" value="Metal_Hydrolase"/>
</dbReference>
<feature type="domain" description="Adenosine deaminase" evidence="7">
    <location>
        <begin position="138"/>
        <end position="290"/>
    </location>
</feature>
<keyword evidence="9" id="KW-1185">Reference proteome</keyword>
<reference evidence="8" key="1">
    <citation type="journal article" date="2011" name="Genome Biol.">
        <title>The draft genome of the carcinogenic human liver fluke Clonorchis sinensis.</title>
        <authorList>
            <person name="Wang X."/>
            <person name="Chen W."/>
            <person name="Huang Y."/>
            <person name="Sun J."/>
            <person name="Men J."/>
            <person name="Liu H."/>
            <person name="Luo F."/>
            <person name="Guo L."/>
            <person name="Lv X."/>
            <person name="Deng C."/>
            <person name="Zhou C."/>
            <person name="Fan Y."/>
            <person name="Li X."/>
            <person name="Huang L."/>
            <person name="Hu Y."/>
            <person name="Liang C."/>
            <person name="Hu X."/>
            <person name="Xu J."/>
            <person name="Yu X."/>
        </authorList>
    </citation>
    <scope>NUCLEOTIDE SEQUENCE [LARGE SCALE GENOMIC DNA]</scope>
    <source>
        <strain evidence="8">Henan</strain>
    </source>
</reference>
<dbReference type="EC" id="3.5.4.4" evidence="3"/>
<evidence type="ECO:0000259" key="7">
    <source>
        <dbReference type="Pfam" id="PF00962"/>
    </source>
</evidence>
<dbReference type="InterPro" id="IPR006330">
    <property type="entry name" value="Ado/ade_deaminase"/>
</dbReference>
<dbReference type="GO" id="GO:0005829">
    <property type="term" value="C:cytosol"/>
    <property type="evidence" value="ECO:0007669"/>
    <property type="project" value="TreeGrafter"/>
</dbReference>
<evidence type="ECO:0000256" key="6">
    <source>
        <dbReference type="ARBA" id="ARBA00022833"/>
    </source>
</evidence>
<accession>G7YLP4</accession>
<keyword evidence="4" id="KW-0479">Metal-binding</keyword>
<evidence type="ECO:0000313" key="8">
    <source>
        <dbReference type="EMBL" id="GAA53875.1"/>
    </source>
</evidence>
<protein>
    <recommendedName>
        <fullName evidence="3">adenosine deaminase</fullName>
        <ecNumber evidence="3">3.5.4.4</ecNumber>
    </recommendedName>
</protein>
<dbReference type="GO" id="GO:0043103">
    <property type="term" value="P:hypoxanthine salvage"/>
    <property type="evidence" value="ECO:0007669"/>
    <property type="project" value="TreeGrafter"/>
</dbReference>
<feature type="domain" description="Adenosine deaminase" evidence="7">
    <location>
        <begin position="11"/>
        <end position="128"/>
    </location>
</feature>
<reference key="2">
    <citation type="submission" date="2011-10" db="EMBL/GenBank/DDBJ databases">
        <title>The genome and transcriptome sequence of Clonorchis sinensis provide insights into the carcinogenic liver fluke.</title>
        <authorList>
            <person name="Wang X."/>
            <person name="Huang Y."/>
            <person name="Chen W."/>
            <person name="Liu H."/>
            <person name="Guo L."/>
            <person name="Chen Y."/>
            <person name="Luo F."/>
            <person name="Zhou W."/>
            <person name="Sun J."/>
            <person name="Mao Q."/>
            <person name="Liang P."/>
            <person name="Zhou C."/>
            <person name="Tian Y."/>
            <person name="Men J."/>
            <person name="Lv X."/>
            <person name="Huang L."/>
            <person name="Zhou J."/>
            <person name="Hu Y."/>
            <person name="Li R."/>
            <person name="Zhang F."/>
            <person name="Lei H."/>
            <person name="Li X."/>
            <person name="Hu X."/>
            <person name="Liang C."/>
            <person name="Xu J."/>
            <person name="Wu Z."/>
            <person name="Yu X."/>
        </authorList>
    </citation>
    <scope>NUCLEOTIDE SEQUENCE</scope>
    <source>
        <strain>Henan</strain>
    </source>
</reference>
<evidence type="ECO:0000256" key="3">
    <source>
        <dbReference type="ARBA" id="ARBA00012784"/>
    </source>
</evidence>